<dbReference type="PANTHER" id="PTHR35457">
    <property type="entry name" value="HEME A SYNTHASE"/>
    <property type="match status" value="1"/>
</dbReference>
<organism evidence="13 14">
    <name type="scientific">Prochlorococcus marinus str. MIT 9314</name>
    <dbReference type="NCBI Taxonomy" id="167548"/>
    <lineage>
        <taxon>Bacteria</taxon>
        <taxon>Bacillati</taxon>
        <taxon>Cyanobacteriota</taxon>
        <taxon>Cyanophyceae</taxon>
        <taxon>Synechococcales</taxon>
        <taxon>Prochlorococcaceae</taxon>
        <taxon>Prochlorococcus</taxon>
    </lineage>
</organism>
<keyword evidence="4" id="KW-0479">Metal-binding</keyword>
<feature type="transmembrane region" description="Helical" evidence="12">
    <location>
        <begin position="177"/>
        <end position="197"/>
    </location>
</feature>
<feature type="transmembrane region" description="Helical" evidence="12">
    <location>
        <begin position="147"/>
        <end position="165"/>
    </location>
</feature>
<keyword evidence="10" id="KW-1015">Disulfide bond</keyword>
<comment type="caution">
    <text evidence="13">The sequence shown here is derived from an EMBL/GenBank/DDBJ whole genome shotgun (WGS) entry which is preliminary data.</text>
</comment>
<evidence type="ECO:0000256" key="9">
    <source>
        <dbReference type="ARBA" id="ARBA00023136"/>
    </source>
</evidence>
<dbReference type="AlphaFoldDB" id="A0A0A2AIJ2"/>
<dbReference type="GO" id="GO:0006784">
    <property type="term" value="P:heme A biosynthetic process"/>
    <property type="evidence" value="ECO:0007669"/>
    <property type="project" value="InterPro"/>
</dbReference>
<keyword evidence="5 12" id="KW-1133">Transmembrane helix</keyword>
<evidence type="ECO:0000256" key="3">
    <source>
        <dbReference type="ARBA" id="ARBA00022692"/>
    </source>
</evidence>
<evidence type="ECO:0000313" key="14">
    <source>
        <dbReference type="Proteomes" id="UP000030533"/>
    </source>
</evidence>
<dbReference type="STRING" id="167548.EU98_0720"/>
<keyword evidence="7" id="KW-0408">Iron</keyword>
<keyword evidence="9 12" id="KW-0472">Membrane</keyword>
<feature type="transmembrane region" description="Helical" evidence="12">
    <location>
        <begin position="255"/>
        <end position="275"/>
    </location>
</feature>
<feature type="transmembrane region" description="Helical" evidence="12">
    <location>
        <begin position="85"/>
        <end position="108"/>
    </location>
</feature>
<accession>A0A0A2AIJ2</accession>
<evidence type="ECO:0000256" key="2">
    <source>
        <dbReference type="ARBA" id="ARBA00022475"/>
    </source>
</evidence>
<proteinExistence type="predicted"/>
<sequence length="324" mass="36899">MVFESNLLCKLIGFIHLINSQLYKSKYLTIFKRLGIHSVFALIALIVIGGATRVMEAGLACPDWPLCYGSFLPFNHMNLRVFLEWFHRLDAFLVGILILSKFALSLIWKNEIPNWLPKTYSLLLFLVIVQGSFGALTVINLLDSYTVTGHLLIAFLLLITTISINQNLENDDIEEPLIWWRLLFFVPLLLTLIQSFIGVRLSSTWSANICLSFNKRCLILDTHKLFAFPITFSILLIIAIAIYKRSLLNENWKYLITLIFLLFSQITLGVLSLKTNLNEPIFIIGHQLNASLFIAILTTLIFRNPFTKKGLNHSLNPQTVGINS</sequence>
<evidence type="ECO:0000256" key="10">
    <source>
        <dbReference type="ARBA" id="ARBA00023157"/>
    </source>
</evidence>
<gene>
    <name evidence="13" type="ORF">EU98_0720</name>
</gene>
<feature type="transmembrane region" description="Helical" evidence="12">
    <location>
        <begin position="281"/>
        <end position="302"/>
    </location>
</feature>
<evidence type="ECO:0000256" key="5">
    <source>
        <dbReference type="ARBA" id="ARBA00022989"/>
    </source>
</evidence>
<evidence type="ECO:0000256" key="7">
    <source>
        <dbReference type="ARBA" id="ARBA00023004"/>
    </source>
</evidence>
<dbReference type="Proteomes" id="UP000030533">
    <property type="component" value="Unassembled WGS sequence"/>
</dbReference>
<evidence type="ECO:0000256" key="11">
    <source>
        <dbReference type="ARBA" id="ARBA00023444"/>
    </source>
</evidence>
<dbReference type="eggNOG" id="COG1612">
    <property type="taxonomic scope" value="Bacteria"/>
</dbReference>
<evidence type="ECO:0000256" key="6">
    <source>
        <dbReference type="ARBA" id="ARBA00023002"/>
    </source>
</evidence>
<dbReference type="GO" id="GO:0016020">
    <property type="term" value="C:membrane"/>
    <property type="evidence" value="ECO:0007669"/>
    <property type="project" value="UniProtKB-SubCell"/>
</dbReference>
<dbReference type="InterPro" id="IPR050450">
    <property type="entry name" value="COX15/CtaA_HemeA_synthase"/>
</dbReference>
<evidence type="ECO:0000256" key="8">
    <source>
        <dbReference type="ARBA" id="ARBA00023133"/>
    </source>
</evidence>
<dbReference type="InterPro" id="IPR003780">
    <property type="entry name" value="COX15/CtaA_fam"/>
</dbReference>
<reference evidence="14" key="1">
    <citation type="journal article" date="2014" name="Sci. Data">
        <title>Genomes of diverse isolates of the marine cyanobacterium Prochlorococcus.</title>
        <authorList>
            <person name="Biller S."/>
            <person name="Berube P."/>
            <person name="Thompson J."/>
            <person name="Kelly L."/>
            <person name="Roggensack S."/>
            <person name="Awad L."/>
            <person name="Roache-Johnson K."/>
            <person name="Ding H."/>
            <person name="Giovannoni S.J."/>
            <person name="Moore L.R."/>
            <person name="Chisholm S.W."/>
        </authorList>
    </citation>
    <scope>NUCLEOTIDE SEQUENCE [LARGE SCALE GENOMIC DNA]</scope>
    <source>
        <strain evidence="14">MIT 9314</strain>
    </source>
</reference>
<feature type="transmembrane region" description="Helical" evidence="12">
    <location>
        <begin position="120"/>
        <end position="141"/>
    </location>
</feature>
<evidence type="ECO:0000256" key="4">
    <source>
        <dbReference type="ARBA" id="ARBA00022723"/>
    </source>
</evidence>
<dbReference type="EMBL" id="JNAO01000008">
    <property type="protein sequence ID" value="KGG01693.1"/>
    <property type="molecule type" value="Genomic_DNA"/>
</dbReference>
<dbReference type="GO" id="GO:0046872">
    <property type="term" value="F:metal ion binding"/>
    <property type="evidence" value="ECO:0007669"/>
    <property type="project" value="UniProtKB-KW"/>
</dbReference>
<dbReference type="GO" id="GO:0016491">
    <property type="term" value="F:oxidoreductase activity"/>
    <property type="evidence" value="ECO:0007669"/>
    <property type="project" value="UniProtKB-KW"/>
</dbReference>
<keyword evidence="3 12" id="KW-0812">Transmembrane</keyword>
<dbReference type="PANTHER" id="PTHR35457:SF1">
    <property type="entry name" value="HEME A SYNTHASE"/>
    <property type="match status" value="1"/>
</dbReference>
<keyword evidence="8" id="KW-0350">Heme biosynthesis</keyword>
<evidence type="ECO:0000256" key="12">
    <source>
        <dbReference type="SAM" id="Phobius"/>
    </source>
</evidence>
<comment type="subcellular location">
    <subcellularLocation>
        <location evidence="1">Membrane</location>
        <topology evidence="1">Multi-pass membrane protein</topology>
    </subcellularLocation>
</comment>
<protein>
    <submittedName>
        <fullName evidence="13">Heme A synthase</fullName>
    </submittedName>
</protein>
<dbReference type="Pfam" id="PF02628">
    <property type="entry name" value="COX15-CtaA"/>
    <property type="match status" value="1"/>
</dbReference>
<evidence type="ECO:0000256" key="1">
    <source>
        <dbReference type="ARBA" id="ARBA00004141"/>
    </source>
</evidence>
<feature type="transmembrane region" description="Helical" evidence="12">
    <location>
        <begin position="34"/>
        <end position="55"/>
    </location>
</feature>
<name>A0A0A2AIJ2_PROMR</name>
<comment type="pathway">
    <text evidence="11">Porphyrin-containing compound metabolism.</text>
</comment>
<feature type="transmembrane region" description="Helical" evidence="12">
    <location>
        <begin position="225"/>
        <end position="243"/>
    </location>
</feature>
<evidence type="ECO:0000313" key="13">
    <source>
        <dbReference type="EMBL" id="KGG01693.1"/>
    </source>
</evidence>
<keyword evidence="6" id="KW-0560">Oxidoreductase</keyword>
<keyword evidence="2" id="KW-1003">Cell membrane</keyword>